<feature type="coiled-coil region" evidence="2">
    <location>
        <begin position="91"/>
        <end position="142"/>
    </location>
</feature>
<proteinExistence type="predicted"/>
<dbReference type="AlphaFoldDB" id="A0A9D4JQP8"/>
<feature type="compositionally biased region" description="Polar residues" evidence="3">
    <location>
        <begin position="898"/>
        <end position="908"/>
    </location>
</feature>
<dbReference type="OrthoDB" id="10262929at2759"/>
<feature type="coiled-coil region" evidence="2">
    <location>
        <begin position="492"/>
        <end position="638"/>
    </location>
</feature>
<feature type="region of interest" description="Disordered" evidence="3">
    <location>
        <begin position="1"/>
        <end position="22"/>
    </location>
</feature>
<dbReference type="InterPro" id="IPR049270">
    <property type="entry name" value="CFAP58_CC"/>
</dbReference>
<evidence type="ECO:0000313" key="5">
    <source>
        <dbReference type="EMBL" id="KAH3816472.1"/>
    </source>
</evidence>
<reference evidence="5" key="1">
    <citation type="journal article" date="2019" name="bioRxiv">
        <title>The Genome of the Zebra Mussel, Dreissena polymorpha: A Resource for Invasive Species Research.</title>
        <authorList>
            <person name="McCartney M.A."/>
            <person name="Auch B."/>
            <person name="Kono T."/>
            <person name="Mallez S."/>
            <person name="Zhang Y."/>
            <person name="Obille A."/>
            <person name="Becker A."/>
            <person name="Abrahante J.E."/>
            <person name="Garbe J."/>
            <person name="Badalamenti J.P."/>
            <person name="Herman A."/>
            <person name="Mangelson H."/>
            <person name="Liachko I."/>
            <person name="Sullivan S."/>
            <person name="Sone E.D."/>
            <person name="Koren S."/>
            <person name="Silverstein K.A.T."/>
            <person name="Beckman K.B."/>
            <person name="Gohl D.M."/>
        </authorList>
    </citation>
    <scope>NUCLEOTIDE SEQUENCE</scope>
    <source>
        <strain evidence="5">Duluth1</strain>
        <tissue evidence="5">Whole animal</tissue>
    </source>
</reference>
<evidence type="ECO:0000256" key="1">
    <source>
        <dbReference type="ARBA" id="ARBA00023054"/>
    </source>
</evidence>
<dbReference type="GO" id="GO:0005856">
    <property type="term" value="C:cytoskeleton"/>
    <property type="evidence" value="ECO:0007669"/>
    <property type="project" value="TreeGrafter"/>
</dbReference>
<reference evidence="5" key="2">
    <citation type="submission" date="2020-11" db="EMBL/GenBank/DDBJ databases">
        <authorList>
            <person name="McCartney M.A."/>
            <person name="Auch B."/>
            <person name="Kono T."/>
            <person name="Mallez S."/>
            <person name="Becker A."/>
            <person name="Gohl D.M."/>
            <person name="Silverstein K.A.T."/>
            <person name="Koren S."/>
            <person name="Bechman K.B."/>
            <person name="Herman A."/>
            <person name="Abrahante J.E."/>
            <person name="Garbe J."/>
        </authorList>
    </citation>
    <scope>NUCLEOTIDE SEQUENCE</scope>
    <source>
        <strain evidence="5">Duluth1</strain>
        <tissue evidence="5">Whole animal</tissue>
    </source>
</reference>
<feature type="coiled-coil region" evidence="2">
    <location>
        <begin position="705"/>
        <end position="732"/>
    </location>
</feature>
<dbReference type="EMBL" id="JAIWYP010000005">
    <property type="protein sequence ID" value="KAH3816472.1"/>
    <property type="molecule type" value="Genomic_DNA"/>
</dbReference>
<name>A0A9D4JQP8_DREPO</name>
<keyword evidence="6" id="KW-1185">Reference proteome</keyword>
<dbReference type="PANTHER" id="PTHR32083:SF34">
    <property type="entry name" value="COILED-COIL DOMAIN-CONTAINING PROTEIN 146"/>
    <property type="match status" value="1"/>
</dbReference>
<evidence type="ECO:0000256" key="2">
    <source>
        <dbReference type="SAM" id="Coils"/>
    </source>
</evidence>
<feature type="domain" description="Cilia- and flagella-associated protein 58 central coiled coil" evidence="4">
    <location>
        <begin position="485"/>
        <end position="697"/>
    </location>
</feature>
<protein>
    <recommendedName>
        <fullName evidence="4">Cilia- and flagella-associated protein 58 central coiled coil domain-containing protein</fullName>
    </recommendedName>
</protein>
<keyword evidence="1 2" id="KW-0175">Coiled coil</keyword>
<sequence>MSDRDTPGVDGGPGEAEDPLKYAAPISAVPPKVIHQEESQVEVSASPAFQCLDEMFHEGKLTGTKVAFLKSKYTELHEMLKGTRESETNLLRQAKDFSTELERQRSELEKADNFPDSSNTEVSKMREQLLKYNNDLKQAQERQYQLEYQIEISTEEKKLMDREYARMPKSGEIEKKIKELQQACDEMKKEIVQRQLEVKTLKEDLEASNRQVKKDHVEYEKLQEKLENLKGDLVQVNNVPNQIAKEADKLNRKNNELLTQLAEFDYESKGLKAEKTALEMKVKELQDEKYETDNEVERQKQALNDKDRELEQIQKDFNYAKDKDAVLMGDRATLDLNLRHIHLEKKNAHDVHSRKMREKDKDLRNLKKAELHLRVAEENLNHSKLIHEKIKSQVDSLPKDDGTAAKKREELQKEVDQTKRALAQQNSLTAVEHVRLEASAAEEQNLLYEQSDLRIEVVELTRLAAIKADEREQKARDFMRAEMRYHKAVEDLKTKQLLIQDHEKKYKEMQIKLKDFAKLYDVIKNERNKCVNLIQTSTQKAAEMREKIKILQNEIEILRTAVTQKDRHLQKQRLKHMNSVVIRDSLRNEVAKQQRIEEEMQAKRSQQKMDIGKLNMMINSAEEQMTKLRNRYEKAITHRNERGIKLIERNEEVCIFYEKVNIQDQMIRNGTVELQAREEEIRFLKMQMNEEKRFTSVLYAQLPNKVSYEQELVTLQIQLQQCQDRMLELEKEIENPYDEKRVRYLEGKDLPPAEMHEKIEDLETRLSEKEETLLEKDLIFEQVTRLVGRVRNKAMTGKDDTLDLAKKVNELQAKIKDTTRKMMAMVSEVSMNQANAMKLQQGLKEKESELEQCYIRMEKGEPPSEDIERAWLKLLRDEERKVLEMEEKRLIEEEEEQYQTSGGVTTTAEPRPNAYIPDDDSELPIPRPYGKHAPFKPNEPGSTMRHIRKPVPKPIEI</sequence>
<comment type="caution">
    <text evidence="5">The sequence shown here is derived from an EMBL/GenBank/DDBJ whole genome shotgun (WGS) entry which is preliminary data.</text>
</comment>
<feature type="coiled-coil region" evidence="2">
    <location>
        <begin position="170"/>
        <end position="323"/>
    </location>
</feature>
<dbReference type="Proteomes" id="UP000828390">
    <property type="component" value="Unassembled WGS sequence"/>
</dbReference>
<evidence type="ECO:0000313" key="6">
    <source>
        <dbReference type="Proteomes" id="UP000828390"/>
    </source>
</evidence>
<gene>
    <name evidence="5" type="ORF">DPMN_117988</name>
</gene>
<evidence type="ECO:0000259" key="4">
    <source>
        <dbReference type="Pfam" id="PF21771"/>
    </source>
</evidence>
<feature type="region of interest" description="Disordered" evidence="3">
    <location>
        <begin position="892"/>
        <end position="957"/>
    </location>
</feature>
<accession>A0A9D4JQP8</accession>
<evidence type="ECO:0000256" key="3">
    <source>
        <dbReference type="SAM" id="MobiDB-lite"/>
    </source>
</evidence>
<dbReference type="PANTHER" id="PTHR32083">
    <property type="entry name" value="CILIA AND FLAGELLA-ASSOCIATED PROTEIN 58-RELATED"/>
    <property type="match status" value="1"/>
</dbReference>
<dbReference type="Pfam" id="PF21771">
    <property type="entry name" value="CFAP58_CC"/>
    <property type="match status" value="1"/>
</dbReference>
<organism evidence="5 6">
    <name type="scientific">Dreissena polymorpha</name>
    <name type="common">Zebra mussel</name>
    <name type="synonym">Mytilus polymorpha</name>
    <dbReference type="NCBI Taxonomy" id="45954"/>
    <lineage>
        <taxon>Eukaryota</taxon>
        <taxon>Metazoa</taxon>
        <taxon>Spiralia</taxon>
        <taxon>Lophotrochozoa</taxon>
        <taxon>Mollusca</taxon>
        <taxon>Bivalvia</taxon>
        <taxon>Autobranchia</taxon>
        <taxon>Heteroconchia</taxon>
        <taxon>Euheterodonta</taxon>
        <taxon>Imparidentia</taxon>
        <taxon>Neoheterodontei</taxon>
        <taxon>Myida</taxon>
        <taxon>Dreissenoidea</taxon>
        <taxon>Dreissenidae</taxon>
        <taxon>Dreissena</taxon>
    </lineage>
</organism>
<dbReference type="Gene3D" id="1.10.287.1490">
    <property type="match status" value="1"/>
</dbReference>